<feature type="chain" id="PRO_5012915840" evidence="1">
    <location>
        <begin position="23"/>
        <end position="303"/>
    </location>
</feature>
<sequence length="303" mass="32740">MNFKNQLCALSLLLCFSSTGLAASVSAVKGQKVLINLDGDTTEVGEEFYLINPSTQKRSAIIRIKQVKGTKALGEIVRGKAADGFTLQAKAPSAMSADAPPETPEEAAPRQTNATGYLRVLKDSWGVLGGYMMNSMDAEITYRDSFGISQKASASMSGTGFGFGGFYDYALNNSLVGRGYAAMEQFNVTGSTTEAACNSSTTCDAKINYLSLYGLLKWYPIQDKYRVWLGGGMGYLLALSKSSTALNESEISTNQVFTFGGGLDWQMDRKNYIPVSIEYNMFPASDTVKASMIVIKAGWAWNL</sequence>
<accession>A0A1Z3N9B5</accession>
<reference evidence="2 3" key="1">
    <citation type="submission" date="2017-04" db="EMBL/GenBank/DDBJ databases">
        <title>Whole genome sequence of Bdellovibrio bacteriovorus strain SSB218315.</title>
        <authorList>
            <person name="Oyedara O."/>
            <person name="Rodriguez-Perez M.A."/>
        </authorList>
    </citation>
    <scope>NUCLEOTIDE SEQUENCE [LARGE SCALE GENOMIC DNA]</scope>
    <source>
        <strain evidence="2 3">SSB218315</strain>
    </source>
</reference>
<proteinExistence type="predicted"/>
<evidence type="ECO:0000313" key="3">
    <source>
        <dbReference type="Proteomes" id="UP000197003"/>
    </source>
</evidence>
<evidence type="ECO:0000313" key="2">
    <source>
        <dbReference type="EMBL" id="ASD64049.1"/>
    </source>
</evidence>
<dbReference type="EMBL" id="CP020946">
    <property type="protein sequence ID" value="ASD64049.1"/>
    <property type="molecule type" value="Genomic_DNA"/>
</dbReference>
<organism evidence="2 3">
    <name type="scientific">Bdellovibrio bacteriovorus</name>
    <dbReference type="NCBI Taxonomy" id="959"/>
    <lineage>
        <taxon>Bacteria</taxon>
        <taxon>Pseudomonadati</taxon>
        <taxon>Bdellovibrionota</taxon>
        <taxon>Bdellovibrionia</taxon>
        <taxon>Bdellovibrionales</taxon>
        <taxon>Pseudobdellovibrionaceae</taxon>
        <taxon>Bdellovibrio</taxon>
    </lineage>
</organism>
<name>A0A1Z3N9B5_BDEBC</name>
<dbReference type="AlphaFoldDB" id="A0A1Z3N9B5"/>
<dbReference type="Proteomes" id="UP000197003">
    <property type="component" value="Chromosome"/>
</dbReference>
<dbReference type="SUPFAM" id="SSF56925">
    <property type="entry name" value="OMPA-like"/>
    <property type="match status" value="1"/>
</dbReference>
<protein>
    <submittedName>
        <fullName evidence="2">Uncharacterized protein</fullName>
    </submittedName>
</protein>
<feature type="signal peptide" evidence="1">
    <location>
        <begin position="1"/>
        <end position="22"/>
    </location>
</feature>
<dbReference type="InterPro" id="IPR011250">
    <property type="entry name" value="OMP/PagP_B-barrel"/>
</dbReference>
<gene>
    <name evidence="2" type="ORF">B9G79_10965</name>
</gene>
<dbReference type="Gene3D" id="2.40.160.20">
    <property type="match status" value="1"/>
</dbReference>
<evidence type="ECO:0000256" key="1">
    <source>
        <dbReference type="SAM" id="SignalP"/>
    </source>
</evidence>
<dbReference type="OrthoDB" id="5290713at2"/>
<keyword evidence="1" id="KW-0732">Signal</keyword>
<dbReference type="RefSeq" id="WP_088565535.1">
    <property type="nucleotide sequence ID" value="NZ_CP020946.1"/>
</dbReference>